<proteinExistence type="predicted"/>
<evidence type="ECO:0000313" key="2">
    <source>
        <dbReference type="EMBL" id="OAN55740.1"/>
    </source>
</evidence>
<accession>A0A178N017</accession>
<protein>
    <recommendedName>
        <fullName evidence="4">SPOR domain-containing protein</fullName>
    </recommendedName>
</protein>
<dbReference type="Proteomes" id="UP000078543">
    <property type="component" value="Unassembled WGS sequence"/>
</dbReference>
<sequence length="369" mass="39156">MALAALAAGCTKFKEEIETSRAEAEMQSRPTNIRPGLEPLQYRPQPAMPDQITPERPEQPDPSALPFPWVDIPWSEAEAMLAGDPAALRFLALKQLGQDGLIGLEDVIQRRAANLGALLPITVPTPPAAGLDRPTAPPSSLVKRFNHLFDTAKGTPETRRAERGFLLDAMMPGAKAPRTTLAAPIDMAQARAGLARLDRLKQTGLITRSEQEGEAQALQKMIADGALPETLIVELPPPPPPPPAKKVVKKPGSGRPVGRMEGGVSGRFEVIPSPPQVSAPKIPAGSNAPAGLHLLSMGTAIHAEKAYEALKKEFPDLAPLSFTVSKAELGDLGATYRLIAGPTDPANAEKICADIRAKGQSCQATPFPK</sequence>
<dbReference type="STRING" id="1437059.A6A05_08275"/>
<evidence type="ECO:0008006" key="4">
    <source>
        <dbReference type="Google" id="ProtNLM"/>
    </source>
</evidence>
<name>A0A178N017_9PROT</name>
<feature type="region of interest" description="Disordered" evidence="1">
    <location>
        <begin position="236"/>
        <end position="257"/>
    </location>
</feature>
<evidence type="ECO:0000256" key="1">
    <source>
        <dbReference type="SAM" id="MobiDB-lite"/>
    </source>
</evidence>
<dbReference type="AlphaFoldDB" id="A0A178N017"/>
<organism evidence="2 3">
    <name type="scientific">Magnetospirillum moscoviense</name>
    <dbReference type="NCBI Taxonomy" id="1437059"/>
    <lineage>
        <taxon>Bacteria</taxon>
        <taxon>Pseudomonadati</taxon>
        <taxon>Pseudomonadota</taxon>
        <taxon>Alphaproteobacteria</taxon>
        <taxon>Rhodospirillales</taxon>
        <taxon>Rhodospirillaceae</taxon>
        <taxon>Magnetospirillum</taxon>
    </lineage>
</organism>
<comment type="caution">
    <text evidence="2">The sequence shown here is derived from an EMBL/GenBank/DDBJ whole genome shotgun (WGS) entry which is preliminary data.</text>
</comment>
<gene>
    <name evidence="2" type="ORF">A6A05_08275</name>
</gene>
<dbReference type="EMBL" id="LWQU01000095">
    <property type="protein sequence ID" value="OAN55740.1"/>
    <property type="molecule type" value="Genomic_DNA"/>
</dbReference>
<feature type="region of interest" description="Disordered" evidence="1">
    <location>
        <begin position="19"/>
        <end position="61"/>
    </location>
</feature>
<keyword evidence="3" id="KW-1185">Reference proteome</keyword>
<evidence type="ECO:0000313" key="3">
    <source>
        <dbReference type="Proteomes" id="UP000078543"/>
    </source>
</evidence>
<reference evidence="2 3" key="1">
    <citation type="submission" date="2016-04" db="EMBL/GenBank/DDBJ databases">
        <title>Draft genome sequence of freshwater magnetotactic bacteria Magnetospirillum marisnigri SP-1 and Magnetospirillum moscoviense BB-1.</title>
        <authorList>
            <person name="Koziaeva V."/>
            <person name="Dziuba M.V."/>
            <person name="Ivanov T.M."/>
            <person name="Kuznetsov B."/>
            <person name="Grouzdev D.S."/>
        </authorList>
    </citation>
    <scope>NUCLEOTIDE SEQUENCE [LARGE SCALE GENOMIC DNA]</scope>
    <source>
        <strain evidence="2 3">BB-1</strain>
    </source>
</reference>